<evidence type="ECO:0000313" key="2">
    <source>
        <dbReference type="Proteomes" id="UP000779900"/>
    </source>
</evidence>
<comment type="caution">
    <text evidence="1">The sequence shown here is derived from an EMBL/GenBank/DDBJ whole genome shotgun (WGS) entry which is preliminary data.</text>
</comment>
<dbReference type="EMBL" id="VGIR01000088">
    <property type="protein sequence ID" value="MBM3332447.1"/>
    <property type="molecule type" value="Genomic_DNA"/>
</dbReference>
<dbReference type="AlphaFoldDB" id="A0A937XFZ9"/>
<dbReference type="Pfam" id="PF12675">
    <property type="entry name" value="DUF3795"/>
    <property type="match status" value="1"/>
</dbReference>
<name>A0A937XFZ9_UNCW3</name>
<gene>
    <name evidence="1" type="ORF">FJY68_11480</name>
</gene>
<accession>A0A937XFZ9</accession>
<dbReference type="Proteomes" id="UP000779900">
    <property type="component" value="Unassembled WGS sequence"/>
</dbReference>
<dbReference type="InterPro" id="IPR024227">
    <property type="entry name" value="DUF3795"/>
</dbReference>
<protein>
    <submittedName>
        <fullName evidence="1">DUF3795 domain-containing protein</fullName>
    </submittedName>
</protein>
<reference evidence="1" key="1">
    <citation type="submission" date="2019-03" db="EMBL/GenBank/DDBJ databases">
        <title>Lake Tanganyika Metagenome-Assembled Genomes (MAGs).</title>
        <authorList>
            <person name="Tran P."/>
        </authorList>
    </citation>
    <scope>NUCLEOTIDE SEQUENCE</scope>
    <source>
        <strain evidence="1">K_DeepCast_150m_m2_040</strain>
    </source>
</reference>
<evidence type="ECO:0000313" key="1">
    <source>
        <dbReference type="EMBL" id="MBM3332447.1"/>
    </source>
</evidence>
<organism evidence="1 2">
    <name type="scientific">candidate division WOR-3 bacterium</name>
    <dbReference type="NCBI Taxonomy" id="2052148"/>
    <lineage>
        <taxon>Bacteria</taxon>
        <taxon>Bacteria division WOR-3</taxon>
    </lineage>
</organism>
<sequence>MPEMLSYCGIDCNACPALIATRTNDSALRAKTAVEWSRSFGHDFKPEEINCTGCAGEGAHLYYCDAMCEIRKCARGRGLASCADCADYACATLAGFQKNAPEAKARLDAVRARRGSASPT</sequence>
<proteinExistence type="predicted"/>